<evidence type="ECO:0000313" key="2">
    <source>
        <dbReference type="Proteomes" id="UP000030762"/>
    </source>
</evidence>
<dbReference type="GeneID" id="19941407"/>
<dbReference type="InterPro" id="IPR032675">
    <property type="entry name" value="LRR_dom_sf"/>
</dbReference>
<proteinExistence type="predicted"/>
<reference evidence="1 2" key="1">
    <citation type="submission" date="2012-04" db="EMBL/GenBank/DDBJ databases">
        <title>The Genome Sequence of Saprolegnia declina VS20.</title>
        <authorList>
            <consortium name="The Broad Institute Genome Sequencing Platform"/>
            <person name="Russ C."/>
            <person name="Nusbaum C."/>
            <person name="Tyler B."/>
            <person name="van West P."/>
            <person name="Dieguez-Uribeondo J."/>
            <person name="de Bruijn I."/>
            <person name="Tripathy S."/>
            <person name="Jiang R."/>
            <person name="Young S.K."/>
            <person name="Zeng Q."/>
            <person name="Gargeya S."/>
            <person name="Fitzgerald M."/>
            <person name="Haas B."/>
            <person name="Abouelleil A."/>
            <person name="Alvarado L."/>
            <person name="Arachchi H.M."/>
            <person name="Berlin A."/>
            <person name="Chapman S.B."/>
            <person name="Goldberg J."/>
            <person name="Griggs A."/>
            <person name="Gujja S."/>
            <person name="Hansen M."/>
            <person name="Howarth C."/>
            <person name="Imamovic A."/>
            <person name="Larimer J."/>
            <person name="McCowen C."/>
            <person name="Montmayeur A."/>
            <person name="Murphy C."/>
            <person name="Neiman D."/>
            <person name="Pearson M."/>
            <person name="Priest M."/>
            <person name="Roberts A."/>
            <person name="Saif S."/>
            <person name="Shea T."/>
            <person name="Sisk P."/>
            <person name="Sykes S."/>
            <person name="Wortman J."/>
            <person name="Nusbaum C."/>
            <person name="Birren B."/>
        </authorList>
    </citation>
    <scope>NUCLEOTIDE SEQUENCE [LARGE SCALE GENOMIC DNA]</scope>
    <source>
        <strain evidence="1 2">VS20</strain>
    </source>
</reference>
<evidence type="ECO:0008006" key="3">
    <source>
        <dbReference type="Google" id="ProtNLM"/>
    </source>
</evidence>
<dbReference type="OrthoDB" id="10324159at2759"/>
<evidence type="ECO:0000313" key="1">
    <source>
        <dbReference type="EMBL" id="EQC41821.1"/>
    </source>
</evidence>
<accession>T0R4C1</accession>
<dbReference type="RefSeq" id="XP_008604390.1">
    <property type="nucleotide sequence ID" value="XM_008606168.1"/>
</dbReference>
<dbReference type="InParanoid" id="T0R4C1"/>
<dbReference type="AlphaFoldDB" id="T0R4C1"/>
<protein>
    <recommendedName>
        <fullName evidence="3">F-box domain-containing protein</fullName>
    </recommendedName>
</protein>
<keyword evidence="2" id="KW-1185">Reference proteome</keyword>
<sequence length="552" mass="60941">MAAQQTITHVWQQPAVVLEVTRCMTSPDDVLNFLRALPHSALDDVLYALLRLFDVVRHDAVWPELDLAAVPAVARGVLQRALPAIPAIRVSKYVDSCGLVLPPTLSVVVDHASRTLDAHASPRPRTVIMLPSAFYDCPTKVVDVTLDLLPENNEAMCRALTFCTNVRKAKVTWDEVDQPAIDDFLGMMITSWHRVQHVHFRSTQYEAPLLDDIRGFYTWLSASEVTSVVFEGIDFSPRGAVFLAYALLQSPTVTSLDLRDVPNLTRALVAANLPSLPAMPPLPPHLTTLRLRLPHWDADLVEAWAKKLEKANLRVLEMDASTLTGATSLLAAAATMPRLTDLLIAGDHLRDLPILSQLQHLDLSRCSFSSPAFLALTQLLSTTTRLETLSLRRATLSTWQLSALADVLPTWLRQCGSFLDLSHLELGQLDRLRSCFYMLSGMKSPLRPTLLALGHIRAMVVASALAQLQPSHAAAIDLSHNKLPEVTLRACISALATCEHVTLDLRANEARWDDVKAKAKLLSVRAVANGVFASPETTHAYFTSPRRPSWYT</sequence>
<organism evidence="1 2">
    <name type="scientific">Saprolegnia diclina (strain VS20)</name>
    <dbReference type="NCBI Taxonomy" id="1156394"/>
    <lineage>
        <taxon>Eukaryota</taxon>
        <taxon>Sar</taxon>
        <taxon>Stramenopiles</taxon>
        <taxon>Oomycota</taxon>
        <taxon>Saprolegniomycetes</taxon>
        <taxon>Saprolegniales</taxon>
        <taxon>Saprolegniaceae</taxon>
        <taxon>Saprolegnia</taxon>
    </lineage>
</organism>
<dbReference type="VEuPathDB" id="FungiDB:SDRG_00680"/>
<feature type="non-terminal residue" evidence="1">
    <location>
        <position position="1"/>
    </location>
</feature>
<dbReference type="OMA" id="RANEARW"/>
<dbReference type="Gene3D" id="3.80.10.10">
    <property type="entry name" value="Ribonuclease Inhibitor"/>
    <property type="match status" value="1"/>
</dbReference>
<gene>
    <name evidence="1" type="ORF">SDRG_00680</name>
</gene>
<dbReference type="SUPFAM" id="SSF52047">
    <property type="entry name" value="RNI-like"/>
    <property type="match status" value="1"/>
</dbReference>
<dbReference type="EMBL" id="JH767133">
    <property type="protein sequence ID" value="EQC41821.1"/>
    <property type="molecule type" value="Genomic_DNA"/>
</dbReference>
<name>T0R4C1_SAPDV</name>
<dbReference type="Proteomes" id="UP000030762">
    <property type="component" value="Unassembled WGS sequence"/>
</dbReference>